<evidence type="ECO:0000313" key="2">
    <source>
        <dbReference type="Proteomes" id="UP000694918"/>
    </source>
</evidence>
<dbReference type="AlphaFoldDB" id="A0AAJ6UFF1"/>
<feature type="chain" id="PRO_5042482003" evidence="1">
    <location>
        <begin position="19"/>
        <end position="131"/>
    </location>
</feature>
<dbReference type="Proteomes" id="UP000694918">
    <property type="component" value="Unplaced"/>
</dbReference>
<accession>A0AAJ6UFF1</accession>
<gene>
    <name evidence="3" type="primary">LOC105128412</name>
</gene>
<name>A0AAJ6UFF1_POPEU</name>
<proteinExistence type="predicted"/>
<feature type="signal peptide" evidence="1">
    <location>
        <begin position="1"/>
        <end position="18"/>
    </location>
</feature>
<reference evidence="3" key="1">
    <citation type="submission" date="2025-08" db="UniProtKB">
        <authorList>
            <consortium name="RefSeq"/>
        </authorList>
    </citation>
    <scope>IDENTIFICATION</scope>
</reference>
<organism evidence="2 3">
    <name type="scientific">Populus euphratica</name>
    <name type="common">Euphrates poplar</name>
    <dbReference type="NCBI Taxonomy" id="75702"/>
    <lineage>
        <taxon>Eukaryota</taxon>
        <taxon>Viridiplantae</taxon>
        <taxon>Streptophyta</taxon>
        <taxon>Embryophyta</taxon>
        <taxon>Tracheophyta</taxon>
        <taxon>Spermatophyta</taxon>
        <taxon>Magnoliopsida</taxon>
        <taxon>eudicotyledons</taxon>
        <taxon>Gunneridae</taxon>
        <taxon>Pentapetalae</taxon>
        <taxon>rosids</taxon>
        <taxon>fabids</taxon>
        <taxon>Malpighiales</taxon>
        <taxon>Salicaceae</taxon>
        <taxon>Saliceae</taxon>
        <taxon>Populus</taxon>
    </lineage>
</organism>
<evidence type="ECO:0000256" key="1">
    <source>
        <dbReference type="SAM" id="SignalP"/>
    </source>
</evidence>
<protein>
    <submittedName>
        <fullName evidence="3">Uncharacterized protein LOC105128412 isoform X2</fullName>
    </submittedName>
</protein>
<keyword evidence="2" id="KW-1185">Reference proteome</keyword>
<keyword evidence="1" id="KW-0732">Signal</keyword>
<dbReference type="GeneID" id="105128412"/>
<evidence type="ECO:0000313" key="3">
    <source>
        <dbReference type="RefSeq" id="XP_011028369.1"/>
    </source>
</evidence>
<dbReference type="RefSeq" id="XP_011028369.1">
    <property type="nucleotide sequence ID" value="XM_011030067.1"/>
</dbReference>
<sequence length="131" mass="13938">MAAAAAVLIFISAMMAAALRTATIVSVVVSFASEAVIVTETIEIAASSHGCVVGIAVLEGDRSRTGRRKKRKGRRKSLELAAQATGPLIPHQDTRINTTPPIGTEPNISAQDVHPFHHHHWTLLGCNNLVD</sequence>